<keyword evidence="1" id="KW-0472">Membrane</keyword>
<reference evidence="3" key="1">
    <citation type="journal article" date="2014" name="Front. Microbiol.">
        <title>High frequency of phylogenetically diverse reductive dehalogenase-homologous genes in deep subseafloor sedimentary metagenomes.</title>
        <authorList>
            <person name="Kawai M."/>
            <person name="Futagami T."/>
            <person name="Toyoda A."/>
            <person name="Takaki Y."/>
            <person name="Nishi S."/>
            <person name="Hori S."/>
            <person name="Arai W."/>
            <person name="Tsubouchi T."/>
            <person name="Morono Y."/>
            <person name="Uchiyama I."/>
            <person name="Ito T."/>
            <person name="Fujiyama A."/>
            <person name="Inagaki F."/>
            <person name="Takami H."/>
        </authorList>
    </citation>
    <scope>NUCLEOTIDE SEQUENCE</scope>
    <source>
        <strain evidence="3">Expedition CK06-06</strain>
    </source>
</reference>
<feature type="domain" description="Protein-glutamine gamma-glutamyltransferase-like C-terminal" evidence="2">
    <location>
        <begin position="193"/>
        <end position="254"/>
    </location>
</feature>
<feature type="transmembrane region" description="Helical" evidence="1">
    <location>
        <begin position="20"/>
        <end position="39"/>
    </location>
</feature>
<keyword evidence="1" id="KW-0812">Transmembrane</keyword>
<comment type="caution">
    <text evidence="3">The sequence shown here is derived from an EMBL/GenBank/DDBJ whole genome shotgun (WGS) entry which is preliminary data.</text>
</comment>
<feature type="non-terminal residue" evidence="3">
    <location>
        <position position="257"/>
    </location>
</feature>
<proteinExistence type="predicted"/>
<gene>
    <name evidence="3" type="ORF">S12H4_43673</name>
</gene>
<sequence>HALEGTSWLSGLYQGHWSGLLLVSISLVLILGLIVGSAITPDLLQLVWTAVKWVLGLIMKVLAFIASLFPASEPVELPPAMPMPEMEPDGGFKLWTMPEAVRSGLRITLGAVFFGLALVALWRVSSQIFGWLRRKLASSMAGAEFEPLPGAFRADLLGFLKRILSGLLRLRLPFLTRGKLRSVLPEVASVRQLYRQLLRWAATSGYPRHISQTPHEYLYTLVDLLPEAREDLGFITQQYVTARYGTSLPTEDELYQL</sequence>
<dbReference type="EMBL" id="BARW01026828">
    <property type="protein sequence ID" value="GAJ09740.1"/>
    <property type="molecule type" value="Genomic_DNA"/>
</dbReference>
<evidence type="ECO:0000259" key="2">
    <source>
        <dbReference type="Pfam" id="PF13559"/>
    </source>
</evidence>
<feature type="non-terminal residue" evidence="3">
    <location>
        <position position="1"/>
    </location>
</feature>
<evidence type="ECO:0000313" key="3">
    <source>
        <dbReference type="EMBL" id="GAJ09740.1"/>
    </source>
</evidence>
<dbReference type="InterPro" id="IPR025403">
    <property type="entry name" value="TgpA-like_C"/>
</dbReference>
<organism evidence="3">
    <name type="scientific">marine sediment metagenome</name>
    <dbReference type="NCBI Taxonomy" id="412755"/>
    <lineage>
        <taxon>unclassified sequences</taxon>
        <taxon>metagenomes</taxon>
        <taxon>ecological metagenomes</taxon>
    </lineage>
</organism>
<protein>
    <recommendedName>
        <fullName evidence="2">Protein-glutamine gamma-glutamyltransferase-like C-terminal domain-containing protein</fullName>
    </recommendedName>
</protein>
<dbReference type="Pfam" id="PF13559">
    <property type="entry name" value="DUF4129"/>
    <property type="match status" value="1"/>
</dbReference>
<feature type="transmembrane region" description="Helical" evidence="1">
    <location>
        <begin position="46"/>
        <end position="69"/>
    </location>
</feature>
<feature type="transmembrane region" description="Helical" evidence="1">
    <location>
        <begin position="104"/>
        <end position="124"/>
    </location>
</feature>
<dbReference type="AlphaFoldDB" id="X1VMI1"/>
<keyword evidence="1" id="KW-1133">Transmembrane helix</keyword>
<accession>X1VMI1</accession>
<name>X1VMI1_9ZZZZ</name>
<evidence type="ECO:0000256" key="1">
    <source>
        <dbReference type="SAM" id="Phobius"/>
    </source>
</evidence>